<comment type="caution">
    <text evidence="1">The sequence shown here is derived from an EMBL/GenBank/DDBJ whole genome shotgun (WGS) entry which is preliminary data.</text>
</comment>
<evidence type="ECO:0000313" key="1">
    <source>
        <dbReference type="EMBL" id="MEE1883360.1"/>
    </source>
</evidence>
<dbReference type="RefSeq" id="WP_330126537.1">
    <property type="nucleotide sequence ID" value="NZ_JAZDQQ010000032.1"/>
</dbReference>
<sequence>MTCSCPTGDGSLRFPCLIHPDDAVSPAPRLVSQLEGLVLRDLCQFEIDAQRLGGALRALVDVDQHAVERGLIALQRATEQLKKAVMRNEVCSEQ</sequence>
<evidence type="ECO:0008006" key="3">
    <source>
        <dbReference type="Google" id="ProtNLM"/>
    </source>
</evidence>
<reference evidence="1 2" key="1">
    <citation type="submission" date="2024-01" db="EMBL/GenBank/DDBJ databases">
        <title>Unpublished Manusciprt.</title>
        <authorList>
            <person name="Duman M."/>
            <person name="Valdes E.G."/>
            <person name="Ajmi N."/>
            <person name="Altun S."/>
            <person name="Saticioglu I.B."/>
        </authorList>
    </citation>
    <scope>NUCLEOTIDE SEQUENCE [LARGE SCALE GENOMIC DNA]</scope>
    <source>
        <strain evidence="1 2">139P</strain>
    </source>
</reference>
<accession>A0ABU7GWK9</accession>
<name>A0ABU7GWK9_9PSED</name>
<proteinExistence type="predicted"/>
<evidence type="ECO:0000313" key="2">
    <source>
        <dbReference type="Proteomes" id="UP001329505"/>
    </source>
</evidence>
<dbReference type="EMBL" id="JAZDQQ010000032">
    <property type="protein sequence ID" value="MEE1883360.1"/>
    <property type="molecule type" value="Genomic_DNA"/>
</dbReference>
<gene>
    <name evidence="1" type="ORF">V0R55_24660</name>
</gene>
<protein>
    <recommendedName>
        <fullName evidence="3">DUF3077 domain-containing protein</fullName>
    </recommendedName>
</protein>
<dbReference type="Proteomes" id="UP001329505">
    <property type="component" value="Unassembled WGS sequence"/>
</dbReference>
<organism evidence="1 2">
    <name type="scientific">Pseudomonas soli</name>
    <dbReference type="NCBI Taxonomy" id="1306993"/>
    <lineage>
        <taxon>Bacteria</taxon>
        <taxon>Pseudomonadati</taxon>
        <taxon>Pseudomonadota</taxon>
        <taxon>Gammaproteobacteria</taxon>
        <taxon>Pseudomonadales</taxon>
        <taxon>Pseudomonadaceae</taxon>
        <taxon>Pseudomonas</taxon>
    </lineage>
</organism>
<keyword evidence="2" id="KW-1185">Reference proteome</keyword>